<comment type="similarity">
    <text evidence="1">Belongs to the SAMHD1 family.</text>
</comment>
<dbReference type="Pfam" id="PF01966">
    <property type="entry name" value="HD"/>
    <property type="match status" value="1"/>
</dbReference>
<feature type="region of interest" description="Disordered" evidence="2">
    <location>
        <begin position="388"/>
        <end position="413"/>
    </location>
</feature>
<evidence type="ECO:0000256" key="1">
    <source>
        <dbReference type="ARBA" id="ARBA00005776"/>
    </source>
</evidence>
<comment type="caution">
    <text evidence="4">The sequence shown here is derived from an EMBL/GenBank/DDBJ whole genome shotgun (WGS) entry which is preliminary data.</text>
</comment>
<dbReference type="InterPro" id="IPR050135">
    <property type="entry name" value="dGTPase-like"/>
</dbReference>
<dbReference type="Gene3D" id="1.10.3210.10">
    <property type="entry name" value="Hypothetical protein af1432"/>
    <property type="match status" value="1"/>
</dbReference>
<dbReference type="GO" id="GO:0005634">
    <property type="term" value="C:nucleus"/>
    <property type="evidence" value="ECO:0007669"/>
    <property type="project" value="TreeGrafter"/>
</dbReference>
<dbReference type="CDD" id="cd00077">
    <property type="entry name" value="HDc"/>
    <property type="match status" value="1"/>
</dbReference>
<dbReference type="Proteomes" id="UP001497497">
    <property type="component" value="Unassembled WGS sequence"/>
</dbReference>
<gene>
    <name evidence="4" type="ORF">GSLYS_00015180001</name>
</gene>
<name>A0AAV2I4S9_LYMST</name>
<dbReference type="PANTHER" id="PTHR11373">
    <property type="entry name" value="DEOXYNUCLEOSIDE TRIPHOSPHATE TRIPHOSPHOHYDROLASE"/>
    <property type="match status" value="1"/>
</dbReference>
<evidence type="ECO:0000259" key="3">
    <source>
        <dbReference type="PROSITE" id="PS51831"/>
    </source>
</evidence>
<feature type="region of interest" description="Disordered" evidence="2">
    <location>
        <begin position="566"/>
        <end position="595"/>
    </location>
</feature>
<evidence type="ECO:0000256" key="2">
    <source>
        <dbReference type="SAM" id="MobiDB-lite"/>
    </source>
</evidence>
<evidence type="ECO:0000313" key="4">
    <source>
        <dbReference type="EMBL" id="CAL1541574.1"/>
    </source>
</evidence>
<dbReference type="PANTHER" id="PTHR11373:SF4">
    <property type="entry name" value="DEOXYNUCLEOSIDE TRIPHOSPHATE TRIPHOSPHOHYDROLASE SAMHD1"/>
    <property type="match status" value="1"/>
</dbReference>
<dbReference type="SMART" id="SM00471">
    <property type="entry name" value="HDc"/>
    <property type="match status" value="1"/>
</dbReference>
<evidence type="ECO:0000313" key="5">
    <source>
        <dbReference type="Proteomes" id="UP001497497"/>
    </source>
</evidence>
<organism evidence="4 5">
    <name type="scientific">Lymnaea stagnalis</name>
    <name type="common">Great pond snail</name>
    <name type="synonym">Helix stagnalis</name>
    <dbReference type="NCBI Taxonomy" id="6523"/>
    <lineage>
        <taxon>Eukaryota</taxon>
        <taxon>Metazoa</taxon>
        <taxon>Spiralia</taxon>
        <taxon>Lophotrochozoa</taxon>
        <taxon>Mollusca</taxon>
        <taxon>Gastropoda</taxon>
        <taxon>Heterobranchia</taxon>
        <taxon>Euthyneura</taxon>
        <taxon>Panpulmonata</taxon>
        <taxon>Hygrophila</taxon>
        <taxon>Lymnaeoidea</taxon>
        <taxon>Lymnaeidae</taxon>
        <taxon>Lymnaea</taxon>
    </lineage>
</organism>
<dbReference type="Gene3D" id="3.30.70.2760">
    <property type="match status" value="1"/>
</dbReference>
<feature type="domain" description="HD" evidence="3">
    <location>
        <begin position="78"/>
        <end position="228"/>
    </location>
</feature>
<reference evidence="4 5" key="1">
    <citation type="submission" date="2024-04" db="EMBL/GenBank/DDBJ databases">
        <authorList>
            <consortium name="Genoscope - CEA"/>
            <person name="William W."/>
        </authorList>
    </citation>
    <scope>NUCLEOTIDE SEQUENCE [LARGE SCALE GENOMIC DNA]</scope>
</reference>
<keyword evidence="5" id="KW-1185">Reference proteome</keyword>
<dbReference type="GO" id="GO:0006203">
    <property type="term" value="P:dGTP catabolic process"/>
    <property type="evidence" value="ECO:0007669"/>
    <property type="project" value="TreeGrafter"/>
</dbReference>
<protein>
    <recommendedName>
        <fullName evidence="3">HD domain-containing protein</fullName>
    </recommendedName>
</protein>
<dbReference type="InterPro" id="IPR006674">
    <property type="entry name" value="HD_domain"/>
</dbReference>
<dbReference type="SUPFAM" id="SSF109604">
    <property type="entry name" value="HD-domain/PDEase-like"/>
    <property type="match status" value="2"/>
</dbReference>
<proteinExistence type="inferred from homology"/>
<sequence length="595" mass="68919">MKNLTFHEILDLQEKMDGMLTRKAGGKSVKIYNDPIHGHIEVNPVCQAIIDTPQFQRLRFLKQLGMCYYVFPGAAHNRFEHSLGVYHLAGTFARILQQNQPELCITEIDILCVEIAGLCHDLGHGPFSHVFDDKFLTKINPKNKIKHEKAAVTMFEELIIANSLKNKFIEFGLKDDDIIFIKEQIGGPLKTTGKADWPYKGRKEDKAFLYEIVCNQRNGIDVNKWDYLARDCHHLGFHNNFDYARYMMFARVIEEDGELQICIRDKEIANLYNMFYTRYTLDRYAYQHKVNCGLEIMVIDALILANDYIQFQGKGMKFLKISECITDMTAYTELNDNVLFKILYFDNEDEIVSQTLNPESVHSPSLFTPEQKDEWDVVEESDNEEFLMEDSATSVSASATDDTESTQLTPMSQRERTLKQAKKIIERIFKRKLYTCVFESGPVSAKDINNQKDLNIKDIEENILLKARKECKEINEMDFVVSTAYFDFGMKEENPVEKLKVYTKKNPTEAKVFTKEESSRILGPGTYKEVVIRVYSRSLKDNIKNALYVASKNWFSNWNNTVEMKQCAERPQKKPRISQTSPELLMKTENENSSQ</sequence>
<dbReference type="AlphaFoldDB" id="A0AAV2I4S9"/>
<dbReference type="PROSITE" id="PS51831">
    <property type="entry name" value="HD"/>
    <property type="match status" value="1"/>
</dbReference>
<dbReference type="EMBL" id="CAXITT010000440">
    <property type="protein sequence ID" value="CAL1541574.1"/>
    <property type="molecule type" value="Genomic_DNA"/>
</dbReference>
<dbReference type="InterPro" id="IPR003607">
    <property type="entry name" value="HD/PDEase_dom"/>
</dbReference>
<accession>A0AAV2I4S9</accession>
<feature type="compositionally biased region" description="Basic and acidic residues" evidence="2">
    <location>
        <begin position="586"/>
        <end position="595"/>
    </location>
</feature>
<feature type="compositionally biased region" description="Low complexity" evidence="2">
    <location>
        <begin position="389"/>
        <end position="400"/>
    </location>
</feature>
<dbReference type="GO" id="GO:0008832">
    <property type="term" value="F:dGTPase activity"/>
    <property type="evidence" value="ECO:0007669"/>
    <property type="project" value="TreeGrafter"/>
</dbReference>